<keyword evidence="5" id="KW-0411">Iron-sulfur</keyword>
<dbReference type="GO" id="GO:0051536">
    <property type="term" value="F:iron-sulfur cluster binding"/>
    <property type="evidence" value="ECO:0007669"/>
    <property type="project" value="UniProtKB-KW"/>
</dbReference>
<evidence type="ECO:0000256" key="5">
    <source>
        <dbReference type="ARBA" id="ARBA00023014"/>
    </source>
</evidence>
<comment type="cofactor">
    <cofactor evidence="1">
        <name>[4Fe-4S] cluster</name>
        <dbReference type="ChEBI" id="CHEBI:49883"/>
    </cofactor>
</comment>
<name>A0A4Y8QAC1_9BACL</name>
<dbReference type="InterPro" id="IPR013785">
    <property type="entry name" value="Aldolase_TIM"/>
</dbReference>
<reference evidence="7 8" key="1">
    <citation type="submission" date="2017-03" db="EMBL/GenBank/DDBJ databases">
        <title>Isolation of Levoglucosan Utilizing Bacteria.</title>
        <authorList>
            <person name="Arya A.S."/>
        </authorList>
    </citation>
    <scope>NUCLEOTIDE SEQUENCE [LARGE SCALE GENOMIC DNA]</scope>
    <source>
        <strain evidence="7 8">MEC069</strain>
    </source>
</reference>
<keyword evidence="4" id="KW-0408">Iron</keyword>
<dbReference type="Proteomes" id="UP000298246">
    <property type="component" value="Unassembled WGS sequence"/>
</dbReference>
<protein>
    <recommendedName>
        <fullName evidence="6">Radical SAM core domain-containing protein</fullName>
    </recommendedName>
</protein>
<evidence type="ECO:0000259" key="6">
    <source>
        <dbReference type="PROSITE" id="PS51918"/>
    </source>
</evidence>
<dbReference type="Gene3D" id="3.20.20.70">
    <property type="entry name" value="Aldolase class I"/>
    <property type="match status" value="1"/>
</dbReference>
<comment type="caution">
    <text evidence="7">The sequence shown here is derived from an EMBL/GenBank/DDBJ whole genome shotgun (WGS) entry which is preliminary data.</text>
</comment>
<evidence type="ECO:0000256" key="1">
    <source>
        <dbReference type="ARBA" id="ARBA00001966"/>
    </source>
</evidence>
<keyword evidence="3" id="KW-0479">Metal-binding</keyword>
<evidence type="ECO:0000256" key="3">
    <source>
        <dbReference type="ARBA" id="ARBA00022723"/>
    </source>
</evidence>
<dbReference type="Pfam" id="PF04055">
    <property type="entry name" value="Radical_SAM"/>
    <property type="match status" value="1"/>
</dbReference>
<feature type="domain" description="Radical SAM core" evidence="6">
    <location>
        <begin position="293"/>
        <end position="536"/>
    </location>
</feature>
<dbReference type="SFLD" id="SFLDS00029">
    <property type="entry name" value="Radical_SAM"/>
    <property type="match status" value="1"/>
</dbReference>
<dbReference type="OrthoDB" id="9801424at2"/>
<proteinExistence type="predicted"/>
<dbReference type="GO" id="GO:0003824">
    <property type="term" value="F:catalytic activity"/>
    <property type="evidence" value="ECO:0007669"/>
    <property type="project" value="InterPro"/>
</dbReference>
<accession>A0A4Y8QAC1</accession>
<dbReference type="PANTHER" id="PTHR43409:SF7">
    <property type="entry name" value="BLL1977 PROTEIN"/>
    <property type="match status" value="1"/>
</dbReference>
<evidence type="ECO:0000256" key="4">
    <source>
        <dbReference type="ARBA" id="ARBA00023004"/>
    </source>
</evidence>
<dbReference type="SUPFAM" id="SSF102114">
    <property type="entry name" value="Radical SAM enzymes"/>
    <property type="match status" value="1"/>
</dbReference>
<gene>
    <name evidence="7" type="ORF">B5M42_00610</name>
</gene>
<dbReference type="InterPro" id="IPR051198">
    <property type="entry name" value="BchE-like"/>
</dbReference>
<evidence type="ECO:0000313" key="7">
    <source>
        <dbReference type="EMBL" id="TFE91775.1"/>
    </source>
</evidence>
<keyword evidence="8" id="KW-1185">Reference proteome</keyword>
<dbReference type="GO" id="GO:0046872">
    <property type="term" value="F:metal ion binding"/>
    <property type="evidence" value="ECO:0007669"/>
    <property type="project" value="UniProtKB-KW"/>
</dbReference>
<dbReference type="InterPro" id="IPR006638">
    <property type="entry name" value="Elp3/MiaA/NifB-like_rSAM"/>
</dbReference>
<dbReference type="InterPro" id="IPR007197">
    <property type="entry name" value="rSAM"/>
</dbReference>
<evidence type="ECO:0000256" key="2">
    <source>
        <dbReference type="ARBA" id="ARBA00022691"/>
    </source>
</evidence>
<keyword evidence="2" id="KW-0949">S-adenosyl-L-methionine</keyword>
<dbReference type="AlphaFoldDB" id="A0A4Y8QAC1"/>
<dbReference type="SFLD" id="SFLDG01082">
    <property type="entry name" value="B12-binding_domain_containing"/>
    <property type="match status" value="1"/>
</dbReference>
<dbReference type="SMART" id="SM00729">
    <property type="entry name" value="Elp3"/>
    <property type="match status" value="1"/>
</dbReference>
<dbReference type="PANTHER" id="PTHR43409">
    <property type="entry name" value="ANAEROBIC MAGNESIUM-PROTOPORPHYRIN IX MONOMETHYL ESTER CYCLASE-RELATED"/>
    <property type="match status" value="1"/>
</dbReference>
<dbReference type="PROSITE" id="PS51918">
    <property type="entry name" value="RADICAL_SAM"/>
    <property type="match status" value="1"/>
</dbReference>
<sequence>MRPSCHLAWGAILTQRSIVDVHIVHLSAPGRFPTVIHDPGMWRHLLDTTPHKVERCNINPRWWEVILDPTTNTWLGVCDEQLSASAREAATALADLCDSRVYKEFIDYRQAVHAVVRHLELLQQAQPELIFNLIAGAIVYDVNYHDSRSLVEYAYRQTVLSRSIELALDIVPAKFDALLVSVASSEELLNALICVRLLKERVPGLYACLIDHGYENYSLHAHMASLQRSGQLERLFDSVIASRDDRDVLVPLLVEELAQGRRASGYLTRADLADADYKLSPKRYAAPERTRLFSPEPVLWTRISERRCYWSKCTFCTQNAKYESSLVPLRSEVEPAVQRLAAYVEAGYETFIFADEALSPAMLRTLCEVLIERKLRIRWACRSKLELAHTRELFELLREAGCYEVLFGLESIVPRIQKLMDKYTPGLDEAAVRRILGYARDAGVGLHMNLIGGFPGEQLEELETSVEFLISAVREIDNVTFLLNRFTVFPDTPVQRQPAAFGLRLHPPEGDMPSYYPYSFAEEIAEASLRTHRAIEDYTAVLLNELGWLRFGAGGGMDPTVYLYFATGHGAILKKQAGHFFQNPAQALQP</sequence>
<dbReference type="GO" id="GO:0005829">
    <property type="term" value="C:cytosol"/>
    <property type="evidence" value="ECO:0007669"/>
    <property type="project" value="TreeGrafter"/>
</dbReference>
<dbReference type="InterPro" id="IPR058240">
    <property type="entry name" value="rSAM_sf"/>
</dbReference>
<evidence type="ECO:0000313" key="8">
    <source>
        <dbReference type="Proteomes" id="UP000298246"/>
    </source>
</evidence>
<organism evidence="7 8">
    <name type="scientific">Paenibacillus athensensis</name>
    <dbReference type="NCBI Taxonomy" id="1967502"/>
    <lineage>
        <taxon>Bacteria</taxon>
        <taxon>Bacillati</taxon>
        <taxon>Bacillota</taxon>
        <taxon>Bacilli</taxon>
        <taxon>Bacillales</taxon>
        <taxon>Paenibacillaceae</taxon>
        <taxon>Paenibacillus</taxon>
    </lineage>
</organism>
<dbReference type="EMBL" id="MYFO01000001">
    <property type="protein sequence ID" value="TFE91775.1"/>
    <property type="molecule type" value="Genomic_DNA"/>
</dbReference>